<organism evidence="1 2">
    <name type="scientific">Shewanella atlantica</name>
    <dbReference type="NCBI Taxonomy" id="271099"/>
    <lineage>
        <taxon>Bacteria</taxon>
        <taxon>Pseudomonadati</taxon>
        <taxon>Pseudomonadota</taxon>
        <taxon>Gammaproteobacteria</taxon>
        <taxon>Alteromonadales</taxon>
        <taxon>Shewanellaceae</taxon>
        <taxon>Shewanella</taxon>
    </lineage>
</organism>
<dbReference type="EMBL" id="RXNV01000004">
    <property type="protein sequence ID" value="RTR32196.1"/>
    <property type="molecule type" value="Genomic_DNA"/>
</dbReference>
<dbReference type="InterPro" id="IPR010281">
    <property type="entry name" value="DUF885"/>
</dbReference>
<keyword evidence="2" id="KW-1185">Reference proteome</keyword>
<dbReference type="PANTHER" id="PTHR33361:SF2">
    <property type="entry name" value="DUF885 DOMAIN-CONTAINING PROTEIN"/>
    <property type="match status" value="1"/>
</dbReference>
<dbReference type="OrthoDB" id="9769898at2"/>
<dbReference type="Pfam" id="PF05960">
    <property type="entry name" value="DUF885"/>
    <property type="match status" value="1"/>
</dbReference>
<dbReference type="AlphaFoldDB" id="A0A431W9Q1"/>
<reference evidence="1 2" key="1">
    <citation type="submission" date="2018-12" db="EMBL/GenBank/DDBJ databases">
        <authorList>
            <person name="Yu L."/>
        </authorList>
    </citation>
    <scope>NUCLEOTIDE SEQUENCE [LARGE SCALE GENOMIC DNA]</scope>
    <source>
        <strain evidence="1 2">HAW-EB5</strain>
    </source>
</reference>
<protein>
    <submittedName>
        <fullName evidence="1">DUF885 domain-containing protein</fullName>
    </submittedName>
</protein>
<evidence type="ECO:0000313" key="1">
    <source>
        <dbReference type="EMBL" id="RTR32196.1"/>
    </source>
</evidence>
<gene>
    <name evidence="1" type="ORF">EKG39_12255</name>
</gene>
<evidence type="ECO:0000313" key="2">
    <source>
        <dbReference type="Proteomes" id="UP000282060"/>
    </source>
</evidence>
<accession>A0A431W9Q1</accession>
<dbReference type="PANTHER" id="PTHR33361">
    <property type="entry name" value="GLR0591 PROTEIN"/>
    <property type="match status" value="1"/>
</dbReference>
<proteinExistence type="predicted"/>
<dbReference type="Proteomes" id="UP000282060">
    <property type="component" value="Unassembled WGS sequence"/>
</dbReference>
<comment type="caution">
    <text evidence="1">The sequence shown here is derived from an EMBL/GenBank/DDBJ whole genome shotgun (WGS) entry which is preliminary data.</text>
</comment>
<name>A0A431W9Q1_9GAMM</name>
<sequence length="501" mass="56279">MISRPLVNTRGCMQVKGFLSCLMALLIMFCTSVQGKQLVADSGFAAQALKSCNTDLRYLNQVIGWQVKWPRQWQNTITTGPDAASEAITTWSETPEALTLAIERLRLGIASEETAPRAVAVRVQQQVHDLLSALTSENSKYTFKNVKHKNAQQWNALITENIAPAVSAFEKFLHNEYLPVTVMEPGLSKLKGGDKCFLDAVSWWTSLSLSQDEIEEVGRRFLNESRTQLLATGNKGDTVASILTDLRNQTVANQTTAKELISISEMALARAQNKSLLSFSKRTEKEFIVSEMPKYMQASAPAGYYGRAQGNAPARYIINSSRPHERRLMAEVIAFHEGIPGHHLWLTYPRDNPSKGYNAGILEGWALYSEYLADEMNLYSSTYDRQGMITKHLWTASRLIVEPGLHLRSWSREDAIRFMLDNTVMSRTEVEIEVDRYIAMPGQSLSYMLGADLILSERKRANDIMGDAFDIAAFHDVILEPGVRPLPEVRENIRAWVQLGK</sequence>